<dbReference type="Gene3D" id="3.90.1570.10">
    <property type="entry name" value="tt1808, chain A"/>
    <property type="match status" value="1"/>
</dbReference>
<dbReference type="EMBL" id="JABVEC010000001">
    <property type="protein sequence ID" value="MBC6464166.1"/>
    <property type="molecule type" value="Genomic_DNA"/>
</dbReference>
<accession>A0ABR7LH68</accession>
<dbReference type="Proteomes" id="UP000805614">
    <property type="component" value="Unassembled WGS sequence"/>
</dbReference>
<dbReference type="InterPro" id="IPR012296">
    <property type="entry name" value="Nuclease_put_TT1808"/>
</dbReference>
<gene>
    <name evidence="2" type="ORF">HKK74_01425</name>
</gene>
<dbReference type="InterPro" id="IPR011335">
    <property type="entry name" value="Restrct_endonuc-II-like"/>
</dbReference>
<evidence type="ECO:0000313" key="2">
    <source>
        <dbReference type="EMBL" id="MBC6464166.1"/>
    </source>
</evidence>
<evidence type="ECO:0000259" key="1">
    <source>
        <dbReference type="Pfam" id="PF05685"/>
    </source>
</evidence>
<dbReference type="Pfam" id="PF05685">
    <property type="entry name" value="Uma2"/>
    <property type="match status" value="1"/>
</dbReference>
<protein>
    <submittedName>
        <fullName evidence="2">Uma2 family endonuclease</fullName>
    </submittedName>
</protein>
<keyword evidence="2" id="KW-0540">Nuclease</keyword>
<dbReference type="PANTHER" id="PTHR35400:SF3">
    <property type="entry name" value="SLL1072 PROTEIN"/>
    <property type="match status" value="1"/>
</dbReference>
<dbReference type="PANTHER" id="PTHR35400">
    <property type="entry name" value="SLR1083 PROTEIN"/>
    <property type="match status" value="1"/>
</dbReference>
<reference evidence="2 3" key="1">
    <citation type="submission" date="2020-06" db="EMBL/GenBank/DDBJ databases">
        <title>Actinomadura xiongansis sp. nov., isolated from soil of Baiyangdian.</title>
        <authorList>
            <person name="Zhang X."/>
        </authorList>
    </citation>
    <scope>NUCLEOTIDE SEQUENCE [LARGE SCALE GENOMIC DNA]</scope>
    <source>
        <strain evidence="2 3">HBUM206468</strain>
    </source>
</reference>
<name>A0ABR7LH68_9ACTN</name>
<sequence length="200" mass="22227">MALATVLEVEHTVADDTGGPTIEELYESLDLPGHRVELLEGRIVVSPSPIKLHTLIVMWLGDALREVCDQHGWDRLPHGTVDLHATSERFQPDLFICPADESTHREWLLDAKNVLLAVEVVSPSSRRDDYEVKRAGYAQSEIPLYLIVDPRESMITLFAGPSARGYLRSVAVPIGDKLDLPEPFGIVLDTATMPGRRPEQ</sequence>
<dbReference type="GO" id="GO:0004519">
    <property type="term" value="F:endonuclease activity"/>
    <property type="evidence" value="ECO:0007669"/>
    <property type="project" value="UniProtKB-KW"/>
</dbReference>
<proteinExistence type="predicted"/>
<feature type="domain" description="Putative restriction endonuclease" evidence="1">
    <location>
        <begin position="24"/>
        <end position="189"/>
    </location>
</feature>
<dbReference type="CDD" id="cd06260">
    <property type="entry name" value="DUF820-like"/>
    <property type="match status" value="1"/>
</dbReference>
<evidence type="ECO:0000313" key="3">
    <source>
        <dbReference type="Proteomes" id="UP000805614"/>
    </source>
</evidence>
<keyword evidence="2" id="KW-0255">Endonuclease</keyword>
<dbReference type="SUPFAM" id="SSF52980">
    <property type="entry name" value="Restriction endonuclease-like"/>
    <property type="match status" value="1"/>
</dbReference>
<dbReference type="RefSeq" id="WP_187241074.1">
    <property type="nucleotide sequence ID" value="NZ_BAAAOK010000011.1"/>
</dbReference>
<keyword evidence="3" id="KW-1185">Reference proteome</keyword>
<dbReference type="InterPro" id="IPR008538">
    <property type="entry name" value="Uma2"/>
</dbReference>
<comment type="caution">
    <text evidence="2">The sequence shown here is derived from an EMBL/GenBank/DDBJ whole genome shotgun (WGS) entry which is preliminary data.</text>
</comment>
<organism evidence="2 3">
    <name type="scientific">Actinomadura alba</name>
    <dbReference type="NCBI Taxonomy" id="406431"/>
    <lineage>
        <taxon>Bacteria</taxon>
        <taxon>Bacillati</taxon>
        <taxon>Actinomycetota</taxon>
        <taxon>Actinomycetes</taxon>
        <taxon>Streptosporangiales</taxon>
        <taxon>Thermomonosporaceae</taxon>
        <taxon>Actinomadura</taxon>
    </lineage>
</organism>
<keyword evidence="2" id="KW-0378">Hydrolase</keyword>